<dbReference type="EMBL" id="JAHQIW010006883">
    <property type="protein sequence ID" value="KAJ1370945.1"/>
    <property type="molecule type" value="Genomic_DNA"/>
</dbReference>
<accession>A0AAD5R739</accession>
<gene>
    <name evidence="2" type="ORF">KIN20_032781</name>
</gene>
<dbReference type="Proteomes" id="UP001196413">
    <property type="component" value="Unassembled WGS sequence"/>
</dbReference>
<keyword evidence="3" id="KW-1185">Reference proteome</keyword>
<dbReference type="AlphaFoldDB" id="A0AAD5R739"/>
<evidence type="ECO:0000313" key="3">
    <source>
        <dbReference type="Proteomes" id="UP001196413"/>
    </source>
</evidence>
<organism evidence="2 3">
    <name type="scientific">Parelaphostrongylus tenuis</name>
    <name type="common">Meningeal worm</name>
    <dbReference type="NCBI Taxonomy" id="148309"/>
    <lineage>
        <taxon>Eukaryota</taxon>
        <taxon>Metazoa</taxon>
        <taxon>Ecdysozoa</taxon>
        <taxon>Nematoda</taxon>
        <taxon>Chromadorea</taxon>
        <taxon>Rhabditida</taxon>
        <taxon>Rhabditina</taxon>
        <taxon>Rhabditomorpha</taxon>
        <taxon>Strongyloidea</taxon>
        <taxon>Metastrongylidae</taxon>
        <taxon>Parelaphostrongylus</taxon>
    </lineage>
</organism>
<proteinExistence type="predicted"/>
<evidence type="ECO:0000313" key="2">
    <source>
        <dbReference type="EMBL" id="KAJ1370945.1"/>
    </source>
</evidence>
<name>A0AAD5R739_PARTN</name>
<evidence type="ECO:0000256" key="1">
    <source>
        <dbReference type="SAM" id="SignalP"/>
    </source>
</evidence>
<keyword evidence="1" id="KW-0732">Signal</keyword>
<protein>
    <submittedName>
        <fullName evidence="2">Uncharacterized protein</fullName>
    </submittedName>
</protein>
<feature type="chain" id="PRO_5042022802" evidence="1">
    <location>
        <begin position="25"/>
        <end position="76"/>
    </location>
</feature>
<reference evidence="2" key="1">
    <citation type="submission" date="2021-06" db="EMBL/GenBank/DDBJ databases">
        <title>Parelaphostrongylus tenuis whole genome reference sequence.</title>
        <authorList>
            <person name="Garwood T.J."/>
            <person name="Larsen P.A."/>
            <person name="Fountain-Jones N.M."/>
            <person name="Garbe J.R."/>
            <person name="Macchietto M.G."/>
            <person name="Kania S.A."/>
            <person name="Gerhold R.W."/>
            <person name="Richards J.E."/>
            <person name="Wolf T.M."/>
        </authorList>
    </citation>
    <scope>NUCLEOTIDE SEQUENCE</scope>
    <source>
        <strain evidence="2">MNPRO001-30</strain>
        <tissue evidence="2">Meninges</tissue>
    </source>
</reference>
<sequence>MANCNPMFLVVILILYHSSSENTAETIEAPSKCESFVISARDLQASANRISHANNDRFNLSRFDTEETDAMKALND</sequence>
<comment type="caution">
    <text evidence="2">The sequence shown here is derived from an EMBL/GenBank/DDBJ whole genome shotgun (WGS) entry which is preliminary data.</text>
</comment>
<feature type="signal peptide" evidence="1">
    <location>
        <begin position="1"/>
        <end position="24"/>
    </location>
</feature>